<dbReference type="Proteomes" id="UP000306477">
    <property type="component" value="Unassembled WGS sequence"/>
</dbReference>
<keyword evidence="3" id="KW-1185">Reference proteome</keyword>
<comment type="caution">
    <text evidence="2">The sequence shown here is derived from an EMBL/GenBank/DDBJ whole genome shotgun (WGS) entry which is preliminary data.</text>
</comment>
<dbReference type="PANTHER" id="PTHR45947">
    <property type="entry name" value="SULFOQUINOVOSYL TRANSFERASE SQD2"/>
    <property type="match status" value="1"/>
</dbReference>
<sequence>MSFIVYEHIRYKVCPHTPILQDLHNQLIFLEYDMKGKERRDIFMKIVHAPTEIAGQMGIICKEIRKQGHHAAGFNGFHTYLNYKGDILNTDAFEVMKEFEFLVENVDIFHFHNANTFFQDFADLPLLKGKGKNMVMHHWGSDVRTAEMVRNMNPYPLPETYYTDEEIHRQLTIISANIDTAIVQDYEAYHYVKDYYKHVYVIPLACNVEDFKVSYPSVKNNNPLIIHAPTNREFKGSDYVEAAVNKLRDKGSPFTYQILEKMSHEKALSEYMKADIIIDQLLCGTYGMLSVEAMAMGKPVVAFIRDDVREKFPDDLPIVQATPENLDEVLDELIRNPIRRHELGMAGRKYVETYHSAERVTNDLISIYEQL</sequence>
<protein>
    <submittedName>
        <fullName evidence="2">Glycosyltransferase family 1 protein</fullName>
    </submittedName>
</protein>
<dbReference type="Gene3D" id="3.40.50.2000">
    <property type="entry name" value="Glycogen Phosphorylase B"/>
    <property type="match status" value="1"/>
</dbReference>
<evidence type="ECO:0000313" key="2">
    <source>
        <dbReference type="EMBL" id="THE12048.1"/>
    </source>
</evidence>
<feature type="domain" description="Spore protein YkvP/CgeB glycosyl transferase-like" evidence="1">
    <location>
        <begin position="291"/>
        <end position="364"/>
    </location>
</feature>
<dbReference type="SUPFAM" id="SSF53756">
    <property type="entry name" value="UDP-Glycosyltransferase/glycogen phosphorylase"/>
    <property type="match status" value="1"/>
</dbReference>
<dbReference type="GO" id="GO:0016757">
    <property type="term" value="F:glycosyltransferase activity"/>
    <property type="evidence" value="ECO:0007669"/>
    <property type="project" value="TreeGrafter"/>
</dbReference>
<reference evidence="2 3" key="1">
    <citation type="journal article" date="2019" name="Indoor Air">
        <title>Impacts of indoor surface finishes on bacterial viability.</title>
        <authorList>
            <person name="Hu J."/>
            <person name="Maamar S.B."/>
            <person name="Glawe A.J."/>
            <person name="Gottel N."/>
            <person name="Gilbert J.A."/>
            <person name="Hartmann E.M."/>
        </authorList>
    </citation>
    <scope>NUCLEOTIDE SEQUENCE [LARGE SCALE GENOMIC DNA]</scope>
    <source>
        <strain evidence="2 3">AF060A6</strain>
    </source>
</reference>
<proteinExistence type="predicted"/>
<dbReference type="PANTHER" id="PTHR45947:SF3">
    <property type="entry name" value="SULFOQUINOVOSYL TRANSFERASE SQD2"/>
    <property type="match status" value="1"/>
</dbReference>
<organism evidence="2 3">
    <name type="scientific">Bacillus timonensis</name>
    <dbReference type="NCBI Taxonomy" id="1033734"/>
    <lineage>
        <taxon>Bacteria</taxon>
        <taxon>Bacillati</taxon>
        <taxon>Bacillota</taxon>
        <taxon>Bacilli</taxon>
        <taxon>Bacillales</taxon>
        <taxon>Bacillaceae</taxon>
        <taxon>Bacillus</taxon>
    </lineage>
</organism>
<gene>
    <name evidence="2" type="ORF">E1I69_12855</name>
</gene>
<dbReference type="InterPro" id="IPR055259">
    <property type="entry name" value="YkvP/CgeB_Glyco_trans-like"/>
</dbReference>
<keyword evidence="2" id="KW-0808">Transferase</keyword>
<accession>A0A4S3PR85</accession>
<dbReference type="EMBL" id="SLUB01000021">
    <property type="protein sequence ID" value="THE12048.1"/>
    <property type="molecule type" value="Genomic_DNA"/>
</dbReference>
<evidence type="ECO:0000259" key="1">
    <source>
        <dbReference type="Pfam" id="PF13524"/>
    </source>
</evidence>
<name>A0A4S3PR85_9BACI</name>
<dbReference type="InterPro" id="IPR050194">
    <property type="entry name" value="Glycosyltransferase_grp1"/>
</dbReference>
<dbReference type="OrthoDB" id="9809622at2"/>
<evidence type="ECO:0000313" key="3">
    <source>
        <dbReference type="Proteomes" id="UP000306477"/>
    </source>
</evidence>
<dbReference type="Pfam" id="PF13524">
    <property type="entry name" value="Glyco_trans_1_2"/>
    <property type="match status" value="1"/>
</dbReference>
<dbReference type="AlphaFoldDB" id="A0A4S3PR85"/>